<evidence type="ECO:0000259" key="2">
    <source>
        <dbReference type="Pfam" id="PF03732"/>
    </source>
</evidence>
<dbReference type="Proteomes" id="UP000026915">
    <property type="component" value="Chromosome 4"/>
</dbReference>
<dbReference type="InterPro" id="IPR005162">
    <property type="entry name" value="Retrotrans_gag_dom"/>
</dbReference>
<evidence type="ECO:0000313" key="4">
    <source>
        <dbReference type="Proteomes" id="UP000026915"/>
    </source>
</evidence>
<feature type="region of interest" description="Disordered" evidence="1">
    <location>
        <begin position="1"/>
        <end position="35"/>
    </location>
</feature>
<organism evidence="3 4">
    <name type="scientific">Theobroma cacao</name>
    <name type="common">Cacao</name>
    <name type="synonym">Cocoa</name>
    <dbReference type="NCBI Taxonomy" id="3641"/>
    <lineage>
        <taxon>Eukaryota</taxon>
        <taxon>Viridiplantae</taxon>
        <taxon>Streptophyta</taxon>
        <taxon>Embryophyta</taxon>
        <taxon>Tracheophyta</taxon>
        <taxon>Spermatophyta</taxon>
        <taxon>Magnoliopsida</taxon>
        <taxon>eudicotyledons</taxon>
        <taxon>Gunneridae</taxon>
        <taxon>Pentapetalae</taxon>
        <taxon>rosids</taxon>
        <taxon>malvids</taxon>
        <taxon>Malvales</taxon>
        <taxon>Malvaceae</taxon>
        <taxon>Byttnerioideae</taxon>
        <taxon>Theobroma</taxon>
    </lineage>
</organism>
<dbReference type="AlphaFoldDB" id="A0A061EDM9"/>
<dbReference type="Gramene" id="EOY03090">
    <property type="protein sequence ID" value="EOY03090"/>
    <property type="gene ID" value="TCM_017531"/>
</dbReference>
<reference evidence="3 4" key="1">
    <citation type="journal article" date="2013" name="Genome Biol.">
        <title>The genome sequence of the most widely cultivated cacao type and its use to identify candidate genes regulating pod color.</title>
        <authorList>
            <person name="Motamayor J.C."/>
            <person name="Mockaitis K."/>
            <person name="Schmutz J."/>
            <person name="Haiminen N."/>
            <person name="Iii D.L."/>
            <person name="Cornejo O."/>
            <person name="Findley S.D."/>
            <person name="Zheng P."/>
            <person name="Utro F."/>
            <person name="Royaert S."/>
            <person name="Saski C."/>
            <person name="Jenkins J."/>
            <person name="Podicheti R."/>
            <person name="Zhao M."/>
            <person name="Scheffler B.E."/>
            <person name="Stack J.C."/>
            <person name="Feltus F.A."/>
            <person name="Mustiga G.M."/>
            <person name="Amores F."/>
            <person name="Phillips W."/>
            <person name="Marelli J.P."/>
            <person name="May G.D."/>
            <person name="Shapiro H."/>
            <person name="Ma J."/>
            <person name="Bustamante C.D."/>
            <person name="Schnell R.J."/>
            <person name="Main D."/>
            <person name="Gilbert D."/>
            <person name="Parida L."/>
            <person name="Kuhn D.N."/>
        </authorList>
    </citation>
    <scope>NUCLEOTIDE SEQUENCE [LARGE SCALE GENOMIC DNA]</scope>
    <source>
        <strain evidence="4">cv. Matina 1-6</strain>
    </source>
</reference>
<dbReference type="PANTHER" id="PTHR34482">
    <property type="entry name" value="DNA DAMAGE-INDUCIBLE PROTEIN 1-LIKE"/>
    <property type="match status" value="1"/>
</dbReference>
<dbReference type="Pfam" id="PF03732">
    <property type="entry name" value="Retrotrans_gag"/>
    <property type="match status" value="1"/>
</dbReference>
<accession>A0A061EDM9</accession>
<feature type="compositionally biased region" description="Polar residues" evidence="1">
    <location>
        <begin position="19"/>
        <end position="29"/>
    </location>
</feature>
<proteinExistence type="predicted"/>
<keyword evidence="4" id="KW-1185">Reference proteome</keyword>
<dbReference type="PANTHER" id="PTHR34482:SF36">
    <property type="entry name" value="RETROTRANSPOSON GAG DOMAIN-CONTAINING PROTEIN"/>
    <property type="match status" value="1"/>
</dbReference>
<evidence type="ECO:0000313" key="3">
    <source>
        <dbReference type="EMBL" id="EOY03090.1"/>
    </source>
</evidence>
<protein>
    <recommendedName>
        <fullName evidence="2">Retrotransposon gag domain-containing protein</fullName>
    </recommendedName>
</protein>
<evidence type="ECO:0000256" key="1">
    <source>
        <dbReference type="SAM" id="MobiDB-lite"/>
    </source>
</evidence>
<gene>
    <name evidence="3" type="ORF">TCM_017531</name>
</gene>
<feature type="compositionally biased region" description="Basic and acidic residues" evidence="1">
    <location>
        <begin position="1"/>
        <end position="14"/>
    </location>
</feature>
<name>A0A061EDM9_THECC</name>
<dbReference type="InParanoid" id="A0A061EDM9"/>
<feature type="domain" description="Retrotransposon gag" evidence="2">
    <location>
        <begin position="35"/>
        <end position="121"/>
    </location>
</feature>
<dbReference type="HOGENOM" id="CLU_984882_0_0_1"/>
<dbReference type="EMBL" id="CM001882">
    <property type="protein sequence ID" value="EOY03090.1"/>
    <property type="molecule type" value="Genomic_DNA"/>
</dbReference>
<sequence length="291" mass="32913">MMAARMDDIQKVVEGRPTVQESPSSQGQADRQHHEEWYSSLCRGRPTNPELLTWSEFSTAFLDQFLSLNVRNARAREFETLVQTSSMTVLEYDIKFMQLERYAPYLVSTEDMKIQRFTGGLVELLFRAVASRDFNTYSTIVDCAQRIEMRTSESRAVRDRAKRAKTEGYQGHRDFSSGMSSSSRQDGVVKSPTLVILVGDDIVDDASVMREFVLGVVNLDTLRGIVRWHINHQILFVAPPSQLCLLLQLLPHLVGRLVDLEVEALVLFLRAGHLGLDVRVLPIGVKQGCLL</sequence>